<feature type="transmembrane region" description="Helical" evidence="3">
    <location>
        <begin position="34"/>
        <end position="57"/>
    </location>
</feature>
<reference evidence="5 6" key="1">
    <citation type="submission" date="2021-05" db="EMBL/GenBank/DDBJ databases">
        <title>Phylogenetic classification of ten novel species belonging to the genus Bifidobacterium comprising B. colchicus sp. nov., B. abeli sp. nov., B. bicoloris sp. nov., B. guerezis sp. nov., B. rosaliae sp. nov., B. santillanensis sp. nov., B. argentati sp. nov., B. amazzoni sp. nov., B. pluviali sp. nov., and B. pinnaculum sp. nov.</title>
        <authorList>
            <person name="Lugli G.A."/>
            <person name="Ruiz Garcia L."/>
            <person name="Margolles A."/>
            <person name="Ventura M."/>
        </authorList>
    </citation>
    <scope>NUCLEOTIDE SEQUENCE [LARGE SCALE GENOMIC DNA]</scope>
    <source>
        <strain evidence="5 6">82T10</strain>
    </source>
</reference>
<dbReference type="Pfam" id="PF01694">
    <property type="entry name" value="Rhomboid"/>
    <property type="match status" value="1"/>
</dbReference>
<feature type="transmembrane region" description="Helical" evidence="3">
    <location>
        <begin position="93"/>
        <end position="111"/>
    </location>
</feature>
<dbReference type="InterPro" id="IPR050925">
    <property type="entry name" value="Rhomboid_protease_S54"/>
</dbReference>
<feature type="transmembrane region" description="Helical" evidence="3">
    <location>
        <begin position="179"/>
        <end position="197"/>
    </location>
</feature>
<dbReference type="GO" id="GO:0006508">
    <property type="term" value="P:proteolysis"/>
    <property type="evidence" value="ECO:0007669"/>
    <property type="project" value="UniProtKB-KW"/>
</dbReference>
<dbReference type="PANTHER" id="PTHR43731">
    <property type="entry name" value="RHOMBOID PROTEASE"/>
    <property type="match status" value="1"/>
</dbReference>
<feature type="domain" description="Peptidase S54 rhomboid" evidence="4">
    <location>
        <begin position="78"/>
        <end position="215"/>
    </location>
</feature>
<dbReference type="PANTHER" id="PTHR43731:SF14">
    <property type="entry name" value="PRESENILIN-ASSOCIATED RHOMBOID-LIKE PROTEIN, MITOCHONDRIAL"/>
    <property type="match status" value="1"/>
</dbReference>
<keyword evidence="3" id="KW-1133">Transmembrane helix</keyword>
<protein>
    <submittedName>
        <fullName evidence="5">Rhomboid family intramembrane serine protease</fullName>
        <ecNumber evidence="5">3.4.21.105</ecNumber>
    </submittedName>
</protein>
<keyword evidence="5" id="KW-0645">Protease</keyword>
<dbReference type="Proteomes" id="UP000700815">
    <property type="component" value="Unassembled WGS sequence"/>
</dbReference>
<evidence type="ECO:0000259" key="4">
    <source>
        <dbReference type="Pfam" id="PF01694"/>
    </source>
</evidence>
<feature type="transmembrane region" description="Helical" evidence="3">
    <location>
        <begin position="233"/>
        <end position="251"/>
    </location>
</feature>
<keyword evidence="2 5" id="KW-0378">Hydrolase</keyword>
<feature type="transmembrane region" description="Helical" evidence="3">
    <location>
        <begin position="118"/>
        <end position="140"/>
    </location>
</feature>
<proteinExistence type="inferred from homology"/>
<gene>
    <name evidence="5" type="ORF">KIH79_08445</name>
</gene>
<organism evidence="5 6">
    <name type="scientific">Bifidobacterium miconis</name>
    <dbReference type="NCBI Taxonomy" id="2834435"/>
    <lineage>
        <taxon>Bacteria</taxon>
        <taxon>Bacillati</taxon>
        <taxon>Actinomycetota</taxon>
        <taxon>Actinomycetes</taxon>
        <taxon>Bifidobacteriales</taxon>
        <taxon>Bifidobacteriaceae</taxon>
        <taxon>Bifidobacterium</taxon>
    </lineage>
</organism>
<dbReference type="GO" id="GO:0008233">
    <property type="term" value="F:peptidase activity"/>
    <property type="evidence" value="ECO:0007669"/>
    <property type="project" value="UniProtKB-KW"/>
</dbReference>
<evidence type="ECO:0000313" key="6">
    <source>
        <dbReference type="Proteomes" id="UP000700815"/>
    </source>
</evidence>
<comment type="caution">
    <text evidence="5">The sequence shown here is derived from an EMBL/GenBank/DDBJ whole genome shotgun (WGS) entry which is preliminary data.</text>
</comment>
<evidence type="ECO:0000313" key="5">
    <source>
        <dbReference type="EMBL" id="MBW3092948.1"/>
    </source>
</evidence>
<evidence type="ECO:0000256" key="1">
    <source>
        <dbReference type="ARBA" id="ARBA00009045"/>
    </source>
</evidence>
<accession>A0ABS6WFW3</accession>
<feature type="transmembrane region" description="Helical" evidence="3">
    <location>
        <begin position="203"/>
        <end position="221"/>
    </location>
</feature>
<dbReference type="EC" id="3.4.21.105" evidence="5"/>
<feature type="transmembrane region" description="Helical" evidence="3">
    <location>
        <begin position="146"/>
        <end position="167"/>
    </location>
</feature>
<dbReference type="InterPro" id="IPR022764">
    <property type="entry name" value="Peptidase_S54_rhomboid_dom"/>
</dbReference>
<keyword evidence="6" id="KW-1185">Reference proteome</keyword>
<evidence type="ECO:0000256" key="2">
    <source>
        <dbReference type="ARBA" id="ARBA00022801"/>
    </source>
</evidence>
<sequence>MANHHFHLFPGVPPLRDIFDKRHLRYQWRDNGPVFTSAILLICVAVWVVELLLSFVWPTGLSLLLGAGTFRPVFAVTRPWTFLTAMFLHQPTSILHILFNMLALWSVGPVLEKLMGHWPFLALYAVSGIGGGLGMMLWSLVVPGEWLTGAYGASGALFGLFAAMLIVYRRIGADISSMIVWMVINFMLPVVVSNIAWQAHVGGFLIGGLFTWLLVSGPRALRGKSLKYRTAVYGGTLLVAMIVAVALVNVANPASLLGLLMQ</sequence>
<keyword evidence="3" id="KW-0472">Membrane</keyword>
<dbReference type="EMBL" id="JAHBBH010000022">
    <property type="protein sequence ID" value="MBW3092948.1"/>
    <property type="molecule type" value="Genomic_DNA"/>
</dbReference>
<comment type="similarity">
    <text evidence="1">Belongs to the peptidase S54 family.</text>
</comment>
<dbReference type="RefSeq" id="WP_219058977.1">
    <property type="nucleotide sequence ID" value="NZ_JAHBBH010000022.1"/>
</dbReference>
<keyword evidence="3" id="KW-0812">Transmembrane</keyword>
<name>A0ABS6WFW3_9BIFI</name>
<evidence type="ECO:0000256" key="3">
    <source>
        <dbReference type="SAM" id="Phobius"/>
    </source>
</evidence>